<dbReference type="Pfam" id="PF13167">
    <property type="entry name" value="GTP-bdg_N"/>
    <property type="match status" value="1"/>
</dbReference>
<keyword evidence="3 7" id="KW-0460">Magnesium</keyword>
<dbReference type="InterPro" id="IPR030394">
    <property type="entry name" value="G_HFLX_dom"/>
</dbReference>
<keyword evidence="5" id="KW-0963">Cytoplasm</keyword>
<dbReference type="NCBIfam" id="TIGR03156">
    <property type="entry name" value="GTP_HflX"/>
    <property type="match status" value="1"/>
</dbReference>
<dbReference type="PIRSF" id="PIRSF006809">
    <property type="entry name" value="GTP-binding_hflX_prd"/>
    <property type="match status" value="1"/>
</dbReference>
<proteinExistence type="inferred from homology"/>
<dbReference type="Pfam" id="PF16360">
    <property type="entry name" value="GTP-bdg_M"/>
    <property type="match status" value="1"/>
</dbReference>
<dbReference type="GO" id="GO:0003924">
    <property type="term" value="F:GTPase activity"/>
    <property type="evidence" value="ECO:0007669"/>
    <property type="project" value="UniProtKB-UniRule"/>
</dbReference>
<feature type="binding site" evidence="7">
    <location>
        <position position="226"/>
    </location>
    <ligand>
        <name>Mg(2+)</name>
        <dbReference type="ChEBI" id="CHEBI:18420"/>
    </ligand>
</feature>
<dbReference type="EMBL" id="CAJEWE010000010">
    <property type="protein sequence ID" value="CAD2076314.1"/>
    <property type="molecule type" value="Genomic_DNA"/>
</dbReference>
<comment type="caution">
    <text evidence="9">The sequence shown here is derived from an EMBL/GenBank/DDBJ whole genome shotgun (WGS) entry which is preliminary data.</text>
</comment>
<feature type="binding site" evidence="6">
    <location>
        <begin position="199"/>
        <end position="206"/>
    </location>
    <ligand>
        <name>GTP</name>
        <dbReference type="ChEBI" id="CHEBI:37565"/>
    </ligand>
</feature>
<feature type="binding site" evidence="7">
    <location>
        <position position="206"/>
    </location>
    <ligand>
        <name>Mg(2+)</name>
        <dbReference type="ChEBI" id="CHEBI:18420"/>
    </ligand>
</feature>
<dbReference type="PANTHER" id="PTHR10229">
    <property type="entry name" value="GTP-BINDING PROTEIN HFLX"/>
    <property type="match status" value="1"/>
</dbReference>
<dbReference type="InterPro" id="IPR025121">
    <property type="entry name" value="GTPase_HflX_N"/>
</dbReference>
<feature type="binding site" evidence="6">
    <location>
        <begin position="224"/>
        <end position="228"/>
    </location>
    <ligand>
        <name>GTP</name>
        <dbReference type="ChEBI" id="CHEBI:37565"/>
    </ligand>
</feature>
<sequence>MTFKYKGVIVAVNTKETYKIETEVHELKELAESIDIEVIGTHIQNRSRQDRKFYAGSGFLDEVRAMYDDIDYVIVNDEILASQNRNIEALFDASVIDRTQVILDIFSQRAKSREGKLQVELAQLNYLVPRLRGQGINLSRLGAGIGTRGPGETKLETDRRHIGERIKEVKHQLKTIEKHRESYREDRNKTLVTKFSLIGYTNAGKSAMFNTLTEADELQENKLFATLDPKTKRLEFNTGLEVLLTDTVGFIQKLPTMLIESFKSTLEEAADSDFLIHVIDNNNEDIMSQYRTVKALIEELKMGDIPQIVFFNKSDLNDELRFIPEEKYTFTNYHMNKEDIKSVLLSLIEEHYFPYKRHLTMAQTDELYTLKRDTYVKKETFNEDTLKYEVEGFAKDMSIVKRTLKE</sequence>
<evidence type="ECO:0000256" key="6">
    <source>
        <dbReference type="PIRSR" id="PIRSR006809-1"/>
    </source>
</evidence>
<evidence type="ECO:0000256" key="1">
    <source>
        <dbReference type="ARBA" id="ARBA00022723"/>
    </source>
</evidence>
<evidence type="ECO:0000256" key="2">
    <source>
        <dbReference type="ARBA" id="ARBA00022741"/>
    </source>
</evidence>
<dbReference type="InterPro" id="IPR032305">
    <property type="entry name" value="GTP-bd_M"/>
</dbReference>
<gene>
    <name evidence="5 9" type="primary">hflX</name>
    <name evidence="9" type="ORF">JEOSCH030_01044</name>
</gene>
<dbReference type="Gene3D" id="3.40.50.11060">
    <property type="entry name" value="GTPase HflX, N-terminal domain"/>
    <property type="match status" value="1"/>
</dbReference>
<keyword evidence="1 7" id="KW-0479">Metal-binding</keyword>
<comment type="subcellular location">
    <subcellularLocation>
        <location evidence="5">Cytoplasm</location>
    </subcellularLocation>
    <text evidence="5">May associate with membranes.</text>
</comment>
<dbReference type="PRINTS" id="PR00326">
    <property type="entry name" value="GTP1OBG"/>
</dbReference>
<name>A0A6V7RGH0_9BACL</name>
<evidence type="ECO:0000256" key="3">
    <source>
        <dbReference type="ARBA" id="ARBA00022842"/>
    </source>
</evidence>
<dbReference type="InterPro" id="IPR027417">
    <property type="entry name" value="P-loop_NTPase"/>
</dbReference>
<dbReference type="PROSITE" id="PS51705">
    <property type="entry name" value="G_HFLX"/>
    <property type="match status" value="1"/>
</dbReference>
<dbReference type="Gene3D" id="3.40.50.300">
    <property type="entry name" value="P-loop containing nucleotide triphosphate hydrolases"/>
    <property type="match status" value="1"/>
</dbReference>
<comment type="cofactor">
    <cofactor evidence="7">
        <name>Mg(2+)</name>
        <dbReference type="ChEBI" id="CHEBI:18420"/>
    </cofactor>
</comment>
<dbReference type="AlphaFoldDB" id="A0A6V7RGH0"/>
<protein>
    <recommendedName>
        <fullName evidence="5">GTPase HflX</fullName>
    </recommendedName>
    <alternativeName>
        <fullName evidence="5">GTP-binding protein HflX</fullName>
    </alternativeName>
</protein>
<dbReference type="RefSeq" id="WP_186087215.1">
    <property type="nucleotide sequence ID" value="NZ_BMDB01000001.1"/>
</dbReference>
<keyword evidence="10" id="KW-1185">Reference proteome</keyword>
<feature type="binding site" evidence="6">
    <location>
        <begin position="246"/>
        <end position="249"/>
    </location>
    <ligand>
        <name>GTP</name>
        <dbReference type="ChEBI" id="CHEBI:37565"/>
    </ligand>
</feature>
<organism evidence="9 10">
    <name type="scientific">Phocicoccus schoeneichii</name>
    <dbReference type="NCBI Taxonomy" id="1812261"/>
    <lineage>
        <taxon>Bacteria</taxon>
        <taxon>Bacillati</taxon>
        <taxon>Bacillota</taxon>
        <taxon>Bacilli</taxon>
        <taxon>Bacillales</taxon>
        <taxon>Salinicoccaceae</taxon>
        <taxon>Phocicoccus</taxon>
    </lineage>
</organism>
<dbReference type="InterPro" id="IPR016496">
    <property type="entry name" value="GTPase_HflX"/>
</dbReference>
<dbReference type="CDD" id="cd01878">
    <property type="entry name" value="HflX"/>
    <property type="match status" value="1"/>
</dbReference>
<dbReference type="InterPro" id="IPR006073">
    <property type="entry name" value="GTP-bd"/>
</dbReference>
<evidence type="ECO:0000256" key="7">
    <source>
        <dbReference type="PIRSR" id="PIRSR006809-2"/>
    </source>
</evidence>
<dbReference type="InterPro" id="IPR042108">
    <property type="entry name" value="GTPase_HflX_N_sf"/>
</dbReference>
<feature type="domain" description="Hflx-type G" evidence="8">
    <location>
        <begin position="193"/>
        <end position="316"/>
    </location>
</feature>
<comment type="subunit">
    <text evidence="5">Monomer. Associates with the 50S ribosomal subunit.</text>
</comment>
<dbReference type="HAMAP" id="MF_00900">
    <property type="entry name" value="GTPase_HflX"/>
    <property type="match status" value="1"/>
</dbReference>
<dbReference type="Pfam" id="PF01926">
    <property type="entry name" value="MMR_HSR1"/>
    <property type="match status" value="1"/>
</dbReference>
<dbReference type="SUPFAM" id="SSF52540">
    <property type="entry name" value="P-loop containing nucleoside triphosphate hydrolases"/>
    <property type="match status" value="1"/>
</dbReference>
<accession>A0A6V7RGH0</accession>
<comment type="similarity">
    <text evidence="5">Belongs to the TRAFAC class OBG-HflX-like GTPase superfamily. HflX GTPase family.</text>
</comment>
<reference evidence="9 10" key="1">
    <citation type="submission" date="2020-07" db="EMBL/GenBank/DDBJ databases">
        <authorList>
            <person name="Criscuolo A."/>
        </authorList>
    </citation>
    <scope>NUCLEOTIDE SEQUENCE [LARGE SCALE GENOMIC DNA]</scope>
    <source>
        <strain evidence="10">CIP 111030</strain>
    </source>
</reference>
<feature type="binding site" evidence="6">
    <location>
        <begin position="312"/>
        <end position="315"/>
    </location>
    <ligand>
        <name>GTP</name>
        <dbReference type="ChEBI" id="CHEBI:37565"/>
    </ligand>
</feature>
<dbReference type="GO" id="GO:0046872">
    <property type="term" value="F:metal ion binding"/>
    <property type="evidence" value="ECO:0007669"/>
    <property type="project" value="UniProtKB-KW"/>
</dbReference>
<dbReference type="GO" id="GO:0005525">
    <property type="term" value="F:GTP binding"/>
    <property type="evidence" value="ECO:0007669"/>
    <property type="project" value="UniProtKB-UniRule"/>
</dbReference>
<keyword evidence="4 5" id="KW-0342">GTP-binding</keyword>
<keyword evidence="2 5" id="KW-0547">Nucleotide-binding</keyword>
<dbReference type="Proteomes" id="UP000521032">
    <property type="component" value="Unassembled WGS sequence"/>
</dbReference>
<evidence type="ECO:0000259" key="8">
    <source>
        <dbReference type="PROSITE" id="PS51705"/>
    </source>
</evidence>
<evidence type="ECO:0000256" key="5">
    <source>
        <dbReference type="HAMAP-Rule" id="MF_00900"/>
    </source>
</evidence>
<dbReference type="GO" id="GO:0005737">
    <property type="term" value="C:cytoplasm"/>
    <property type="evidence" value="ECO:0007669"/>
    <property type="project" value="UniProtKB-SubCell"/>
</dbReference>
<evidence type="ECO:0000256" key="4">
    <source>
        <dbReference type="ARBA" id="ARBA00023134"/>
    </source>
</evidence>
<dbReference type="Gene3D" id="6.10.250.2860">
    <property type="match status" value="1"/>
</dbReference>
<evidence type="ECO:0000313" key="10">
    <source>
        <dbReference type="Proteomes" id="UP000521032"/>
    </source>
</evidence>
<dbReference type="GO" id="GO:0043022">
    <property type="term" value="F:ribosome binding"/>
    <property type="evidence" value="ECO:0007669"/>
    <property type="project" value="TreeGrafter"/>
</dbReference>
<dbReference type="PANTHER" id="PTHR10229:SF0">
    <property type="entry name" value="GTP-BINDING PROTEIN 6-RELATED"/>
    <property type="match status" value="1"/>
</dbReference>
<evidence type="ECO:0000313" key="9">
    <source>
        <dbReference type="EMBL" id="CAD2076314.1"/>
    </source>
</evidence>
<comment type="function">
    <text evidence="5">GTPase that associates with the 50S ribosomal subunit and may have a role during protein synthesis or ribosome biogenesis.</text>
</comment>